<dbReference type="PANTHER" id="PTHR30023">
    <property type="entry name" value="D-ALANYL-D-ALANINE CARBOXYPEPTIDASE"/>
    <property type="match status" value="1"/>
</dbReference>
<dbReference type="InterPro" id="IPR000667">
    <property type="entry name" value="Peptidase_S13"/>
</dbReference>
<keyword evidence="3" id="KW-0732">Signal</keyword>
<evidence type="ECO:0000256" key="3">
    <source>
        <dbReference type="SAM" id="SignalP"/>
    </source>
</evidence>
<proteinExistence type="inferred from homology"/>
<dbReference type="PRINTS" id="PR00922">
    <property type="entry name" value="DADACBPTASE3"/>
</dbReference>
<comment type="similarity">
    <text evidence="1">Belongs to the peptidase S13 family.</text>
</comment>
<dbReference type="NCBIfam" id="TIGR00666">
    <property type="entry name" value="PBP4"/>
    <property type="match status" value="1"/>
</dbReference>
<dbReference type="SUPFAM" id="SSF56601">
    <property type="entry name" value="beta-lactamase/transpeptidase-like"/>
    <property type="match status" value="1"/>
</dbReference>
<dbReference type="EMBL" id="JBHSLD010000028">
    <property type="protein sequence ID" value="MFC5382598.1"/>
    <property type="molecule type" value="Genomic_DNA"/>
</dbReference>
<keyword evidence="4" id="KW-0121">Carboxypeptidase</keyword>
<comment type="caution">
    <text evidence="4">The sequence shown here is derived from an EMBL/GenBank/DDBJ whole genome shotgun (WGS) entry which is preliminary data.</text>
</comment>
<dbReference type="Gene3D" id="3.40.710.10">
    <property type="entry name" value="DD-peptidase/beta-lactamase superfamily"/>
    <property type="match status" value="2"/>
</dbReference>
<accession>A0ABW0GRJ6</accession>
<dbReference type="InterPro" id="IPR012338">
    <property type="entry name" value="Beta-lactam/transpept-like"/>
</dbReference>
<evidence type="ECO:0000256" key="1">
    <source>
        <dbReference type="ARBA" id="ARBA00006096"/>
    </source>
</evidence>
<reference evidence="5" key="1">
    <citation type="journal article" date="2019" name="Int. J. Syst. Evol. Microbiol.">
        <title>The Global Catalogue of Microorganisms (GCM) 10K type strain sequencing project: providing services to taxonomists for standard genome sequencing and annotation.</title>
        <authorList>
            <consortium name="The Broad Institute Genomics Platform"/>
            <consortium name="The Broad Institute Genome Sequencing Center for Infectious Disease"/>
            <person name="Wu L."/>
            <person name="Ma J."/>
        </authorList>
    </citation>
    <scope>NUCLEOTIDE SEQUENCE [LARGE SCALE GENOMIC DNA]</scope>
    <source>
        <strain evidence="5">CCUG 43114</strain>
    </source>
</reference>
<feature type="chain" id="PRO_5046281019" evidence="3">
    <location>
        <begin position="32"/>
        <end position="480"/>
    </location>
</feature>
<dbReference type="GO" id="GO:0009002">
    <property type="term" value="F:serine-type D-Ala-D-Ala carboxypeptidase activity"/>
    <property type="evidence" value="ECO:0007669"/>
    <property type="project" value="UniProtKB-EC"/>
</dbReference>
<keyword evidence="4" id="KW-0645">Protease</keyword>
<evidence type="ECO:0000313" key="4">
    <source>
        <dbReference type="EMBL" id="MFC5382598.1"/>
    </source>
</evidence>
<keyword evidence="2 4" id="KW-0378">Hydrolase</keyword>
<evidence type="ECO:0000313" key="5">
    <source>
        <dbReference type="Proteomes" id="UP001596122"/>
    </source>
</evidence>
<dbReference type="Proteomes" id="UP001596122">
    <property type="component" value="Unassembled WGS sequence"/>
</dbReference>
<name>A0ABW0GRJ6_9MICO</name>
<organism evidence="4 5">
    <name type="scientific">Aquipuribacter nitratireducens</name>
    <dbReference type="NCBI Taxonomy" id="650104"/>
    <lineage>
        <taxon>Bacteria</taxon>
        <taxon>Bacillati</taxon>
        <taxon>Actinomycetota</taxon>
        <taxon>Actinomycetes</taxon>
        <taxon>Micrococcales</taxon>
        <taxon>Intrasporangiaceae</taxon>
        <taxon>Aquipuribacter</taxon>
    </lineage>
</organism>
<dbReference type="EC" id="3.4.16.4" evidence="4"/>
<dbReference type="RefSeq" id="WP_340270250.1">
    <property type="nucleotide sequence ID" value="NZ_JBBEOG010000006.1"/>
</dbReference>
<dbReference type="PANTHER" id="PTHR30023:SF0">
    <property type="entry name" value="PENICILLIN-SENSITIVE CARBOXYPEPTIDASE A"/>
    <property type="match status" value="1"/>
</dbReference>
<dbReference type="Pfam" id="PF02113">
    <property type="entry name" value="Peptidase_S13"/>
    <property type="match status" value="2"/>
</dbReference>
<gene>
    <name evidence="4" type="primary">dacB</name>
    <name evidence="4" type="ORF">ACFPJ6_17680</name>
</gene>
<feature type="signal peptide" evidence="3">
    <location>
        <begin position="1"/>
        <end position="31"/>
    </location>
</feature>
<protein>
    <submittedName>
        <fullName evidence="4">D-alanyl-D-alanine carboxypeptidase/D-alanyl-D-alanine-endopeptidase</fullName>
        <ecNumber evidence="4">3.4.16.4</ecNumber>
    </submittedName>
</protein>
<keyword evidence="5" id="KW-1185">Reference proteome</keyword>
<evidence type="ECO:0000256" key="2">
    <source>
        <dbReference type="ARBA" id="ARBA00022801"/>
    </source>
</evidence>
<sequence>MTGPGEVPRRVAAPWLALLVAGGLAPVAASAPTGEPQVVAPPVERVVPQDPALDPAAPPPPDPAVLATSLAPLLADDALGPSPAVSVRDLATGAELAQRDSTTPVEPASTAKIVTAAAALDVLGADWRLVTRVGWVPATERGGDRPALVLVGGGDLLLAPGAGDPGTVDGRVGLGDLARSAVLAVLEGDPGERLLAPDAAGVDVLVDDSLLGAPQQLLRSPGDAFFAATPASLAVSAGRLGAGAGRDDDPAGTAALAFADAVEDELARVLGADAPAVGSPVVTTRPVALPVVVAEARSAPLADVLSYLLVTSDNTIADSVAGLVAAEQGRSTTLASASDTIVEVVEARGVDLGATDLTDGSGLSDDSVATAAGLTALLAAAAAAPDEDDLRLLPHLLPVAGLEGTLDDRFGVDSAAAAGRGVVRAKTGTLTGTTALAGVVTAADGRGLAFAVLTDEVPAGSTAAARRAVDRVAAAVAACC</sequence>